<name>A0ABT1D6M1_9PROT</name>
<dbReference type="EMBL" id="JAFIRR010000098">
    <property type="protein sequence ID" value="MCO6417579.1"/>
    <property type="molecule type" value="Genomic_DNA"/>
</dbReference>
<feature type="compositionally biased region" description="Low complexity" evidence="1">
    <location>
        <begin position="67"/>
        <end position="92"/>
    </location>
</feature>
<dbReference type="RefSeq" id="WP_252954217.1">
    <property type="nucleotide sequence ID" value="NZ_JAFIRR010000098.1"/>
</dbReference>
<feature type="compositionally biased region" description="Pro residues" evidence="1">
    <location>
        <begin position="49"/>
        <end position="66"/>
    </location>
</feature>
<keyword evidence="3" id="KW-1185">Reference proteome</keyword>
<comment type="caution">
    <text evidence="2">The sequence shown here is derived from an EMBL/GenBank/DDBJ whole genome shotgun (WGS) entry which is preliminary data.</text>
</comment>
<sequence>MRSRIAIDISLPRAGCLAVVAAALALGAVPVRAQYGSDGPKPSDLRMPAPTPPAPAPRRPAAPAAPPQAAAPAATAEDPAAAAAGDAMLPPALRNIRDAQPADPELVAGQAGLRLRRSQPVDLRGTGRPPSAAEFGDLLAPR</sequence>
<feature type="region of interest" description="Disordered" evidence="1">
    <location>
        <begin position="34"/>
        <end position="142"/>
    </location>
</feature>
<evidence type="ECO:0008006" key="4">
    <source>
        <dbReference type="Google" id="ProtNLM"/>
    </source>
</evidence>
<dbReference type="Proteomes" id="UP001523392">
    <property type="component" value="Unassembled WGS sequence"/>
</dbReference>
<accession>A0ABT1D6M1</accession>
<proteinExistence type="predicted"/>
<gene>
    <name evidence="2" type="ORF">JYK14_15625</name>
</gene>
<evidence type="ECO:0000256" key="1">
    <source>
        <dbReference type="SAM" id="MobiDB-lite"/>
    </source>
</evidence>
<protein>
    <recommendedName>
        <fullName evidence="4">DUF3035 domain-containing protein</fullName>
    </recommendedName>
</protein>
<reference evidence="2 3" key="1">
    <citation type="submission" date="2021-12" db="EMBL/GenBank/DDBJ databases">
        <title>Siccirubricoccus leaddurans sp. nov., a high concentration Zn2+ tolerance bacterium.</title>
        <authorList>
            <person name="Cao Y."/>
        </authorList>
    </citation>
    <scope>NUCLEOTIDE SEQUENCE [LARGE SCALE GENOMIC DNA]</scope>
    <source>
        <strain evidence="2 3">KC 17139</strain>
    </source>
</reference>
<evidence type="ECO:0000313" key="2">
    <source>
        <dbReference type="EMBL" id="MCO6417579.1"/>
    </source>
</evidence>
<organism evidence="2 3">
    <name type="scientific">Siccirubricoccus soli</name>
    <dbReference type="NCBI Taxonomy" id="2899147"/>
    <lineage>
        <taxon>Bacteria</taxon>
        <taxon>Pseudomonadati</taxon>
        <taxon>Pseudomonadota</taxon>
        <taxon>Alphaproteobacteria</taxon>
        <taxon>Acetobacterales</taxon>
        <taxon>Roseomonadaceae</taxon>
        <taxon>Siccirubricoccus</taxon>
    </lineage>
</organism>
<evidence type="ECO:0000313" key="3">
    <source>
        <dbReference type="Proteomes" id="UP001523392"/>
    </source>
</evidence>